<dbReference type="STRING" id="570156.AOG27_10390"/>
<evidence type="ECO:0000313" key="13">
    <source>
        <dbReference type="Proteomes" id="UP000050378"/>
    </source>
</evidence>
<dbReference type="PATRIC" id="fig|570156.3.peg.3167"/>
<evidence type="ECO:0000259" key="11">
    <source>
        <dbReference type="PROSITE" id="PS51093"/>
    </source>
</evidence>
<dbReference type="GO" id="GO:0005737">
    <property type="term" value="C:cytoplasm"/>
    <property type="evidence" value="ECO:0007669"/>
    <property type="project" value="UniProtKB-SubCell"/>
</dbReference>
<reference evidence="12 13" key="1">
    <citation type="submission" date="2015-09" db="EMBL/GenBank/DDBJ databases">
        <title>Draft Genome Sequence of Pseudoalteromonas lipolytica UCD-48B.</title>
        <authorList>
            <person name="Krusor M."/>
            <person name="Coil D.A."/>
            <person name="Lang J.M."/>
            <person name="Eisen J.A."/>
            <person name="Alexiev A."/>
        </authorList>
    </citation>
    <scope>NUCLEOTIDE SEQUENCE [LARGE SCALE GENOMIC DNA]</scope>
    <source>
        <strain evidence="12 13">UCD-48B</strain>
    </source>
</reference>
<dbReference type="Pfam" id="PF00358">
    <property type="entry name" value="PTS_EIIA_1"/>
    <property type="match status" value="1"/>
</dbReference>
<dbReference type="EMBL" id="LJTC01000006">
    <property type="protein sequence ID" value="KPM83503.1"/>
    <property type="molecule type" value="Genomic_DNA"/>
</dbReference>
<dbReference type="PROSITE" id="PS51093">
    <property type="entry name" value="PTS_EIIA_TYPE_1"/>
    <property type="match status" value="1"/>
</dbReference>
<dbReference type="GO" id="GO:0009401">
    <property type="term" value="P:phosphoenolpyruvate-dependent sugar phosphotransferase system"/>
    <property type="evidence" value="ECO:0007669"/>
    <property type="project" value="UniProtKB-KW"/>
</dbReference>
<evidence type="ECO:0000256" key="4">
    <source>
        <dbReference type="ARBA" id="ARBA00022679"/>
    </source>
</evidence>
<gene>
    <name evidence="12" type="ORF">AOG27_10390</name>
</gene>
<evidence type="ECO:0000256" key="9">
    <source>
        <dbReference type="ARBA" id="ARBA00042526"/>
    </source>
</evidence>
<accession>A0A0P7E0M7</accession>
<dbReference type="Gene3D" id="2.70.70.10">
    <property type="entry name" value="Glucose Permease (Domain IIA)"/>
    <property type="match status" value="1"/>
</dbReference>
<dbReference type="SUPFAM" id="SSF51261">
    <property type="entry name" value="Duplicated hybrid motif"/>
    <property type="match status" value="1"/>
</dbReference>
<dbReference type="OrthoDB" id="6336369at2"/>
<dbReference type="PANTHER" id="PTHR45008">
    <property type="entry name" value="PTS SYSTEM GLUCOSE-SPECIFIC EIIA COMPONENT"/>
    <property type="match status" value="1"/>
</dbReference>
<keyword evidence="6" id="KW-0418">Kinase</keyword>
<keyword evidence="3 12" id="KW-0762">Sugar transport</keyword>
<dbReference type="AlphaFoldDB" id="A0A0P7E0M7"/>
<dbReference type="InterPro" id="IPR050890">
    <property type="entry name" value="PTS_EIIA_component"/>
</dbReference>
<dbReference type="InterPro" id="IPR001127">
    <property type="entry name" value="PTS_EIIA_1_perm"/>
</dbReference>
<comment type="caution">
    <text evidence="12">The sequence shown here is derived from an EMBL/GenBank/DDBJ whole genome shotgun (WGS) entry which is preliminary data.</text>
</comment>
<name>A0A0P7E0M7_9GAMM</name>
<feature type="domain" description="PTS EIIA type-1" evidence="11">
    <location>
        <begin position="37"/>
        <end position="141"/>
    </location>
</feature>
<evidence type="ECO:0000256" key="3">
    <source>
        <dbReference type="ARBA" id="ARBA00022597"/>
    </source>
</evidence>
<keyword evidence="2" id="KW-0813">Transport</keyword>
<protein>
    <recommendedName>
        <fullName evidence="7">PTS system glucose-specific EIIA component</fullName>
    </recommendedName>
    <alternativeName>
        <fullName evidence="10">EIIA-Glc</fullName>
    </alternativeName>
    <alternativeName>
        <fullName evidence="9">EIII-Glc</fullName>
    </alternativeName>
    <alternativeName>
        <fullName evidence="8">Glucose-specific phosphotransferase enzyme IIA component</fullName>
    </alternativeName>
</protein>
<evidence type="ECO:0000256" key="10">
    <source>
        <dbReference type="ARBA" id="ARBA00042873"/>
    </source>
</evidence>
<dbReference type="InterPro" id="IPR011055">
    <property type="entry name" value="Dup_hybrid_motif"/>
</dbReference>
<keyword evidence="4" id="KW-0808">Transferase</keyword>
<dbReference type="RefSeq" id="WP_054552959.1">
    <property type="nucleotide sequence ID" value="NZ_LJTC01000006.1"/>
</dbReference>
<evidence type="ECO:0000256" key="6">
    <source>
        <dbReference type="ARBA" id="ARBA00022777"/>
    </source>
</evidence>
<keyword evidence="5" id="KW-0598">Phosphotransferase system</keyword>
<dbReference type="PANTHER" id="PTHR45008:SF1">
    <property type="entry name" value="PTS SYSTEM GLUCOSE-SPECIFIC EIIA COMPONENT"/>
    <property type="match status" value="1"/>
</dbReference>
<evidence type="ECO:0000256" key="7">
    <source>
        <dbReference type="ARBA" id="ARBA00039163"/>
    </source>
</evidence>
<dbReference type="GO" id="GO:0016301">
    <property type="term" value="F:kinase activity"/>
    <property type="evidence" value="ECO:0007669"/>
    <property type="project" value="UniProtKB-KW"/>
</dbReference>
<proteinExistence type="predicted"/>
<organism evidence="12 13">
    <name type="scientific">Pseudoalteromonas lipolytica</name>
    <dbReference type="NCBI Taxonomy" id="570156"/>
    <lineage>
        <taxon>Bacteria</taxon>
        <taxon>Pseudomonadati</taxon>
        <taxon>Pseudomonadota</taxon>
        <taxon>Gammaproteobacteria</taxon>
        <taxon>Alteromonadales</taxon>
        <taxon>Pseudoalteromonadaceae</taxon>
        <taxon>Pseudoalteromonas</taxon>
    </lineage>
</organism>
<comment type="subcellular location">
    <subcellularLocation>
        <location evidence="1">Cytoplasm</location>
    </subcellularLocation>
</comment>
<sequence length="165" mass="18274">MTNEVQYLPERSLRKARCMAIKSPFTGRVKSINEHPEPFFRFATLGPGISVELTSHNIIAPFDGTLLQVKNAGKEYILQAKNGLKVLLNLSFSSVEEHINHTNIAKLNGSKISQGERLAYFDLRELSSPMLGTLCVLNSQHLGPLYYSLSQVTAGVDTLLTVTKK</sequence>
<evidence type="ECO:0000256" key="8">
    <source>
        <dbReference type="ARBA" id="ARBA00042296"/>
    </source>
</evidence>
<evidence type="ECO:0000256" key="2">
    <source>
        <dbReference type="ARBA" id="ARBA00022448"/>
    </source>
</evidence>
<dbReference type="Proteomes" id="UP000050378">
    <property type="component" value="Unassembled WGS sequence"/>
</dbReference>
<evidence type="ECO:0000313" key="12">
    <source>
        <dbReference type="EMBL" id="KPM83503.1"/>
    </source>
</evidence>
<evidence type="ECO:0000256" key="5">
    <source>
        <dbReference type="ARBA" id="ARBA00022683"/>
    </source>
</evidence>
<evidence type="ECO:0000256" key="1">
    <source>
        <dbReference type="ARBA" id="ARBA00004496"/>
    </source>
</evidence>